<feature type="binding site" evidence="8">
    <location>
        <position position="86"/>
    </location>
    <ligand>
        <name>shikimate</name>
        <dbReference type="ChEBI" id="CHEBI:36208"/>
    </ligand>
</feature>
<feature type="binding site" evidence="8">
    <location>
        <begin position="151"/>
        <end position="156"/>
    </location>
    <ligand>
        <name>NADP(+)</name>
        <dbReference type="ChEBI" id="CHEBI:58349"/>
    </ligand>
</feature>
<dbReference type="RefSeq" id="WP_191594038.1">
    <property type="nucleotide sequence ID" value="NZ_JACYFC010000002.1"/>
</dbReference>
<dbReference type="InterPro" id="IPR041121">
    <property type="entry name" value="SDH_C"/>
</dbReference>
<evidence type="ECO:0000256" key="8">
    <source>
        <dbReference type="HAMAP-Rule" id="MF_00222"/>
    </source>
</evidence>
<dbReference type="SUPFAM" id="SSF53223">
    <property type="entry name" value="Aminoacid dehydrogenase-like, N-terminal domain"/>
    <property type="match status" value="1"/>
</dbReference>
<dbReference type="Pfam" id="PF01488">
    <property type="entry name" value="Shikimate_DH"/>
    <property type="match status" value="1"/>
</dbReference>
<dbReference type="NCBIfam" id="NF001310">
    <property type="entry name" value="PRK00258.1-2"/>
    <property type="match status" value="1"/>
</dbReference>
<evidence type="ECO:0000256" key="1">
    <source>
        <dbReference type="ARBA" id="ARBA00004871"/>
    </source>
</evidence>
<keyword evidence="4 8" id="KW-0521">NADP</keyword>
<evidence type="ECO:0000256" key="5">
    <source>
        <dbReference type="ARBA" id="ARBA00023002"/>
    </source>
</evidence>
<dbReference type="PANTHER" id="PTHR21089:SF1">
    <property type="entry name" value="BIFUNCTIONAL 3-DEHYDROQUINATE DEHYDRATASE_SHIKIMATE DEHYDROGENASE, CHLOROPLASTIC"/>
    <property type="match status" value="1"/>
</dbReference>
<dbReference type="InterPro" id="IPR011342">
    <property type="entry name" value="Shikimate_DH"/>
</dbReference>
<keyword evidence="3 8" id="KW-0028">Amino-acid biosynthesis</keyword>
<dbReference type="Proteomes" id="UP000604161">
    <property type="component" value="Unassembled WGS sequence"/>
</dbReference>
<feature type="domain" description="SDH C-terminal" evidence="11">
    <location>
        <begin position="233"/>
        <end position="254"/>
    </location>
</feature>
<dbReference type="Pfam" id="PF08501">
    <property type="entry name" value="Shikimate_dh_N"/>
    <property type="match status" value="1"/>
</dbReference>
<comment type="catalytic activity">
    <reaction evidence="7 8">
        <text>shikimate + NADP(+) = 3-dehydroshikimate + NADPH + H(+)</text>
        <dbReference type="Rhea" id="RHEA:17737"/>
        <dbReference type="ChEBI" id="CHEBI:15378"/>
        <dbReference type="ChEBI" id="CHEBI:16630"/>
        <dbReference type="ChEBI" id="CHEBI:36208"/>
        <dbReference type="ChEBI" id="CHEBI:57783"/>
        <dbReference type="ChEBI" id="CHEBI:58349"/>
        <dbReference type="EC" id="1.1.1.25"/>
    </reaction>
</comment>
<comment type="similarity">
    <text evidence="8">Belongs to the shikimate dehydrogenase family.</text>
</comment>
<dbReference type="CDD" id="cd01065">
    <property type="entry name" value="NAD_bind_Shikimate_DH"/>
    <property type="match status" value="1"/>
</dbReference>
<accession>A0ABR8NX74</accession>
<comment type="pathway">
    <text evidence="1 8">Metabolic intermediate biosynthesis; chorismate biosynthesis; chorismate from D-erythrose 4-phosphate and phosphoenolpyruvate: step 4/7.</text>
</comment>
<dbReference type="EC" id="1.1.1.25" evidence="2 8"/>
<dbReference type="InterPro" id="IPR013708">
    <property type="entry name" value="Shikimate_DH-bd_N"/>
</dbReference>
<evidence type="ECO:0000256" key="6">
    <source>
        <dbReference type="ARBA" id="ARBA00023141"/>
    </source>
</evidence>
<dbReference type="NCBIfam" id="TIGR00507">
    <property type="entry name" value="aroE"/>
    <property type="match status" value="1"/>
</dbReference>
<keyword evidence="6 8" id="KW-0057">Aromatic amino acid biosynthesis</keyword>
<dbReference type="InterPro" id="IPR036291">
    <property type="entry name" value="NAD(P)-bd_dom_sf"/>
</dbReference>
<evidence type="ECO:0000313" key="13">
    <source>
        <dbReference type="Proteomes" id="UP000604161"/>
    </source>
</evidence>
<proteinExistence type="inferred from homology"/>
<dbReference type="EMBL" id="JACYFC010000002">
    <property type="protein sequence ID" value="MBD5770652.1"/>
    <property type="molecule type" value="Genomic_DNA"/>
</dbReference>
<feature type="domain" description="Quinate/shikimate 5-dehydrogenase/glutamyl-tRNA reductase" evidence="9">
    <location>
        <begin position="115"/>
        <end position="188"/>
    </location>
</feature>
<feature type="binding site" evidence="8">
    <location>
        <begin position="14"/>
        <end position="16"/>
    </location>
    <ligand>
        <name>shikimate</name>
        <dbReference type="ChEBI" id="CHEBI:36208"/>
    </ligand>
</feature>
<reference evidence="12 13" key="1">
    <citation type="submission" date="2020-09" db="EMBL/GenBank/DDBJ databases">
        <title>Marinomonas sp. nov., isolated from the cysticercosis algae of Qingdao, China.</title>
        <authorList>
            <person name="Sun X."/>
        </authorList>
    </citation>
    <scope>NUCLEOTIDE SEQUENCE [LARGE SCALE GENOMIC DNA]</scope>
    <source>
        <strain evidence="12 13">SM2066</strain>
    </source>
</reference>
<gene>
    <name evidence="8 12" type="primary">aroE</name>
    <name evidence="12" type="ORF">IF202_06280</name>
</gene>
<evidence type="ECO:0000256" key="4">
    <source>
        <dbReference type="ARBA" id="ARBA00022857"/>
    </source>
</evidence>
<organism evidence="12 13">
    <name type="scientific">Marinomonas colpomeniae</name>
    <dbReference type="NCBI Taxonomy" id="2774408"/>
    <lineage>
        <taxon>Bacteria</taxon>
        <taxon>Pseudomonadati</taxon>
        <taxon>Pseudomonadota</taxon>
        <taxon>Gammaproteobacteria</taxon>
        <taxon>Oceanospirillales</taxon>
        <taxon>Oceanospirillaceae</taxon>
        <taxon>Marinomonas</taxon>
    </lineage>
</organism>
<comment type="function">
    <text evidence="8">Involved in the biosynthesis of the chorismate, which leads to the biosynthesis of aromatic amino acids. Catalyzes the reversible NADPH linked reduction of 3-dehydroshikimate (DHSA) to yield shikimate (SA).</text>
</comment>
<evidence type="ECO:0000259" key="10">
    <source>
        <dbReference type="Pfam" id="PF08501"/>
    </source>
</evidence>
<feature type="active site" description="Proton acceptor" evidence="8">
    <location>
        <position position="65"/>
    </location>
</feature>
<feature type="binding site" evidence="8">
    <location>
        <begin position="127"/>
        <end position="131"/>
    </location>
    <ligand>
        <name>NADP(+)</name>
        <dbReference type="ChEBI" id="CHEBI:58349"/>
    </ligand>
</feature>
<evidence type="ECO:0000256" key="2">
    <source>
        <dbReference type="ARBA" id="ARBA00012962"/>
    </source>
</evidence>
<dbReference type="InterPro" id="IPR006151">
    <property type="entry name" value="Shikm_DH/Glu-tRNA_Rdtase"/>
</dbReference>
<dbReference type="Pfam" id="PF18317">
    <property type="entry name" value="SDH_C"/>
    <property type="match status" value="1"/>
</dbReference>
<feature type="binding site" evidence="8">
    <location>
        <position position="233"/>
    </location>
    <ligand>
        <name>NADP(+)</name>
        <dbReference type="ChEBI" id="CHEBI:58349"/>
    </ligand>
</feature>
<evidence type="ECO:0000259" key="11">
    <source>
        <dbReference type="Pfam" id="PF18317"/>
    </source>
</evidence>
<feature type="binding site" evidence="8">
    <location>
        <position position="102"/>
    </location>
    <ligand>
        <name>shikimate</name>
        <dbReference type="ChEBI" id="CHEBI:36208"/>
    </ligand>
</feature>
<sequence>MDQYAVFGNPIAHSKSPDIHMHFAEETQQNISYSRILGDDVEFENQVRDFFANGGKGLNVTAPFKDRAFAMCDILSQRAKKAGAVNTLLMGKNGDLFGDTTDGVGMVRDIIDNHKQVLKDKRILIIGAGGAVQGILDNVLAENPKSVTIANRTVEKAQALAEKFDCFGSSFEDLEGAFDLIINGTSASRSSSLPPLKDELANEKTWCYDMTYGKGTTIFLQWAIDHGATGADGLGMLVGQAAESFYIWRQVRPDMTRLLNTMRTELEG</sequence>
<comment type="caution">
    <text evidence="12">The sequence shown here is derived from an EMBL/GenBank/DDBJ whole genome shotgun (WGS) entry which is preliminary data.</text>
</comment>
<feature type="binding site" evidence="8">
    <location>
        <position position="240"/>
    </location>
    <ligand>
        <name>shikimate</name>
        <dbReference type="ChEBI" id="CHEBI:36208"/>
    </ligand>
</feature>
<dbReference type="PANTHER" id="PTHR21089">
    <property type="entry name" value="SHIKIMATE DEHYDROGENASE"/>
    <property type="match status" value="1"/>
</dbReference>
<keyword evidence="5 8" id="KW-0560">Oxidoreductase</keyword>
<protein>
    <recommendedName>
        <fullName evidence="2 8">Shikimate dehydrogenase (NADP(+))</fullName>
        <shortName evidence="8">SDH</shortName>
        <ecNumber evidence="2 8">1.1.1.25</ecNumber>
    </recommendedName>
</protein>
<dbReference type="HAMAP" id="MF_00222">
    <property type="entry name" value="Shikimate_DH_AroE"/>
    <property type="match status" value="1"/>
</dbReference>
<dbReference type="SUPFAM" id="SSF51735">
    <property type="entry name" value="NAD(P)-binding Rossmann-fold domains"/>
    <property type="match status" value="1"/>
</dbReference>
<comment type="caution">
    <text evidence="8">Lacks conserved residue(s) required for the propagation of feature annotation.</text>
</comment>
<evidence type="ECO:0000313" key="12">
    <source>
        <dbReference type="EMBL" id="MBD5770652.1"/>
    </source>
</evidence>
<keyword evidence="13" id="KW-1185">Reference proteome</keyword>
<evidence type="ECO:0000259" key="9">
    <source>
        <dbReference type="Pfam" id="PF01488"/>
    </source>
</evidence>
<dbReference type="Gene3D" id="3.40.50.10860">
    <property type="entry name" value="Leucine Dehydrogenase, chain A, domain 1"/>
    <property type="match status" value="1"/>
</dbReference>
<name>A0ABR8NX74_9GAMM</name>
<feature type="binding site" evidence="8">
    <location>
        <position position="61"/>
    </location>
    <ligand>
        <name>shikimate</name>
        <dbReference type="ChEBI" id="CHEBI:36208"/>
    </ligand>
</feature>
<evidence type="ECO:0000256" key="3">
    <source>
        <dbReference type="ARBA" id="ARBA00022605"/>
    </source>
</evidence>
<dbReference type="GO" id="GO:0004764">
    <property type="term" value="F:shikimate 3-dehydrogenase (NADP+) activity"/>
    <property type="evidence" value="ECO:0007669"/>
    <property type="project" value="UniProtKB-EC"/>
</dbReference>
<dbReference type="InterPro" id="IPR022893">
    <property type="entry name" value="Shikimate_DH_fam"/>
</dbReference>
<feature type="binding site" evidence="8">
    <location>
        <position position="212"/>
    </location>
    <ligand>
        <name>shikimate</name>
        <dbReference type="ChEBI" id="CHEBI:36208"/>
    </ligand>
</feature>
<evidence type="ECO:0000256" key="7">
    <source>
        <dbReference type="ARBA" id="ARBA00049442"/>
    </source>
</evidence>
<dbReference type="Gene3D" id="3.40.50.720">
    <property type="entry name" value="NAD(P)-binding Rossmann-like Domain"/>
    <property type="match status" value="1"/>
</dbReference>
<feature type="domain" description="Shikimate dehydrogenase substrate binding N-terminal" evidence="10">
    <location>
        <begin position="6"/>
        <end position="88"/>
    </location>
</feature>
<feature type="binding site" evidence="8">
    <location>
        <position position="210"/>
    </location>
    <ligand>
        <name>NADP(+)</name>
        <dbReference type="ChEBI" id="CHEBI:58349"/>
    </ligand>
</feature>
<comment type="subunit">
    <text evidence="8">Homodimer.</text>
</comment>
<dbReference type="InterPro" id="IPR046346">
    <property type="entry name" value="Aminoacid_DH-like_N_sf"/>
</dbReference>